<protein>
    <submittedName>
        <fullName evidence="1">Uncharacterized protein</fullName>
    </submittedName>
</protein>
<accession>A0ABS6L8F8</accession>
<keyword evidence="2" id="KW-1185">Reference proteome</keyword>
<gene>
    <name evidence="1" type="ORF">J1786_25420</name>
</gene>
<sequence length="60" mass="6498">MRDVLENQPVFLVVVSSPLYLLPAPENQVPGLASCLTLLVTHDALAFIVSRVLLHLSMVG</sequence>
<dbReference type="RefSeq" id="WP_217139469.1">
    <property type="nucleotide sequence ID" value="NZ_JAFMOU010000072.1"/>
</dbReference>
<name>A0ABS6L8F8_9GAMM</name>
<evidence type="ECO:0000313" key="1">
    <source>
        <dbReference type="EMBL" id="MBU9838131.1"/>
    </source>
</evidence>
<dbReference type="EMBL" id="JAFMOU010000072">
    <property type="protein sequence ID" value="MBU9838131.1"/>
    <property type="molecule type" value="Genomic_DNA"/>
</dbReference>
<organism evidence="1 2">
    <name type="scientific">Rahnella perminowiae</name>
    <dbReference type="NCBI Taxonomy" id="2816244"/>
    <lineage>
        <taxon>Bacteria</taxon>
        <taxon>Pseudomonadati</taxon>
        <taxon>Pseudomonadota</taxon>
        <taxon>Gammaproteobacteria</taxon>
        <taxon>Enterobacterales</taxon>
        <taxon>Yersiniaceae</taxon>
        <taxon>Rahnella</taxon>
    </lineage>
</organism>
<comment type="caution">
    <text evidence="1">The sequence shown here is derived from an EMBL/GenBank/DDBJ whole genome shotgun (WGS) entry which is preliminary data.</text>
</comment>
<reference evidence="1 2" key="1">
    <citation type="submission" date="2021-03" db="EMBL/GenBank/DDBJ databases">
        <title>Five novel Rahnella species.</title>
        <authorList>
            <person name="Brady C."/>
            <person name="Asselin J."/>
            <person name="Beer S."/>
            <person name="Bruberg M.B."/>
            <person name="Crampton B."/>
            <person name="Venter S."/>
            <person name="Arnold D."/>
            <person name="Denman S."/>
        </authorList>
    </citation>
    <scope>NUCLEOTIDE SEQUENCE [LARGE SCALE GENOMIC DNA]</scope>
    <source>
        <strain evidence="1 2">L72c</strain>
    </source>
</reference>
<proteinExistence type="predicted"/>
<evidence type="ECO:0000313" key="2">
    <source>
        <dbReference type="Proteomes" id="UP000699865"/>
    </source>
</evidence>
<dbReference type="Proteomes" id="UP000699865">
    <property type="component" value="Unassembled WGS sequence"/>
</dbReference>